<comment type="caution">
    <text evidence="5">The sequence shown here is derived from an EMBL/GenBank/DDBJ whole genome shotgun (WGS) entry which is preliminary data.</text>
</comment>
<evidence type="ECO:0000313" key="6">
    <source>
        <dbReference type="Proteomes" id="UP001634394"/>
    </source>
</evidence>
<dbReference type="Proteomes" id="UP001634394">
    <property type="component" value="Unassembled WGS sequence"/>
</dbReference>
<keyword evidence="1" id="KW-0479">Metal-binding</keyword>
<dbReference type="PROSITE" id="PS51050">
    <property type="entry name" value="ZF_CW"/>
    <property type="match status" value="1"/>
</dbReference>
<accession>A0ABD3VFK0</accession>
<evidence type="ECO:0000256" key="2">
    <source>
        <dbReference type="ARBA" id="ARBA00022771"/>
    </source>
</evidence>
<reference evidence="5 6" key="1">
    <citation type="submission" date="2024-11" db="EMBL/GenBank/DDBJ databases">
        <title>Chromosome-level genome assembly of the freshwater bivalve Anodonta woodiana.</title>
        <authorList>
            <person name="Chen X."/>
        </authorList>
    </citation>
    <scope>NUCLEOTIDE SEQUENCE [LARGE SCALE GENOMIC DNA]</scope>
    <source>
        <strain evidence="5">MN2024</strain>
        <tissue evidence="5">Gills</tissue>
    </source>
</reference>
<organism evidence="5 6">
    <name type="scientific">Sinanodonta woodiana</name>
    <name type="common">Chinese pond mussel</name>
    <name type="synonym">Anodonta woodiana</name>
    <dbReference type="NCBI Taxonomy" id="1069815"/>
    <lineage>
        <taxon>Eukaryota</taxon>
        <taxon>Metazoa</taxon>
        <taxon>Spiralia</taxon>
        <taxon>Lophotrochozoa</taxon>
        <taxon>Mollusca</taxon>
        <taxon>Bivalvia</taxon>
        <taxon>Autobranchia</taxon>
        <taxon>Heteroconchia</taxon>
        <taxon>Palaeoheterodonta</taxon>
        <taxon>Unionida</taxon>
        <taxon>Unionoidea</taxon>
        <taxon>Unionidae</taxon>
        <taxon>Unioninae</taxon>
        <taxon>Sinanodonta</taxon>
    </lineage>
</organism>
<keyword evidence="3" id="KW-0862">Zinc</keyword>
<protein>
    <recommendedName>
        <fullName evidence="4">CW-type domain-containing protein</fullName>
    </recommendedName>
</protein>
<dbReference type="GO" id="GO:0008270">
    <property type="term" value="F:zinc ion binding"/>
    <property type="evidence" value="ECO:0007669"/>
    <property type="project" value="UniProtKB-KW"/>
</dbReference>
<keyword evidence="6" id="KW-1185">Reference proteome</keyword>
<evidence type="ECO:0000259" key="4">
    <source>
        <dbReference type="PROSITE" id="PS51050"/>
    </source>
</evidence>
<dbReference type="InterPro" id="IPR011124">
    <property type="entry name" value="Znf_CW"/>
</dbReference>
<name>A0ABD3VFK0_SINWO</name>
<evidence type="ECO:0000256" key="3">
    <source>
        <dbReference type="ARBA" id="ARBA00022833"/>
    </source>
</evidence>
<dbReference type="EMBL" id="JBJQND010000012">
    <property type="protein sequence ID" value="KAL3860361.1"/>
    <property type="molecule type" value="Genomic_DNA"/>
</dbReference>
<evidence type="ECO:0000313" key="5">
    <source>
        <dbReference type="EMBL" id="KAL3860361.1"/>
    </source>
</evidence>
<evidence type="ECO:0000256" key="1">
    <source>
        <dbReference type="ARBA" id="ARBA00022723"/>
    </source>
</evidence>
<proteinExistence type="predicted"/>
<feature type="domain" description="CW-type" evidence="4">
    <location>
        <begin position="808"/>
        <end position="861"/>
    </location>
</feature>
<gene>
    <name evidence="5" type="ORF">ACJMK2_010497</name>
</gene>
<keyword evidence="2" id="KW-0863">Zinc-finger</keyword>
<dbReference type="AlphaFoldDB" id="A0ABD3VFK0"/>
<dbReference type="CDD" id="cd00084">
    <property type="entry name" value="HMG-box_SF"/>
    <property type="match status" value="1"/>
</dbReference>
<sequence>MKLMNFIQGRNKLLTENINGERDKNGWVDKNIDLVMHNDDPVLVHHRAAPSDQTDIVLRNGTNAELQRRNIVQSRSVTGDDVNMTLINKSFPAWIKAPLMLNQVSSDSRSITDITYCNDDHMVPTKDHVKYWFETRQAMEDISSNSVFNSMSVQCHNNMIRNSSEVHQGNGTFTKHVDGNDKIPTRVEVEDTMFQSQICQAIDQGIGQRFVGDSCIAKTKDIYNSNEQTLVWSGRASMLHEMAGPTQNNGLYNSVGSVYKQLPSQQFINTTATDSYEDEIFDGKEIPWPSFGDNEVNSEVETMSNNRQIYTMAAHPVQPYDLGKGFTSTYMPVHTYFDKTFCEKKQNEKIHLSLESIQVRPTDNISDDTKPRQLTSKCEHRVQMGTFAESSLGAQAYPNVGTSWFRTPLQHDAYPHISTNPTSACFLYHPLIYPDCRNHEGRRDISCSQFDRKNQESKMPYSSHVQQNPKVKIIDTYDKISSAKDRLSFHEQNGLCEEDDELTTMEHSTIHREALLTNSDAGYQRQQQTVSMIQRDAPLDIGSMTTETSTFAGQVDPLTSAYAISMPYFMDQTFTSAESKANQDQKSSVFSSSEYILDGVQLKESRLGDSGYFGVQASVPRLNSFGQDNQLYRHEEMAPINRWQHNDNPISPKRTCEDSYRTFSWMDPQVSVENFRPVNPNLIHNSCISTVSGRYDQMQKQMTFPNFEECPYDNRLRRPKNGFIRFANEKRKELAKKLSFYEELKKIRDEQPEWKWRSASEPKIMNQIMTTRLRPRNKLKVQHSLNAIIGLSAQSSKTKHDKSEEPLFGNKDCWVQCDLCLKWRQLPEGVILENEIPTFWFCYMNPDTSKSACYVEEELPAPNSN</sequence>
<dbReference type="Gene3D" id="3.30.40.100">
    <property type="match status" value="1"/>
</dbReference>
<dbReference type="Pfam" id="PF07496">
    <property type="entry name" value="zf-CW"/>
    <property type="match status" value="1"/>
</dbReference>